<evidence type="ECO:0000256" key="8">
    <source>
        <dbReference type="ARBA" id="ARBA00022525"/>
    </source>
</evidence>
<evidence type="ECO:0000256" key="5">
    <source>
        <dbReference type="ARBA" id="ARBA00004642"/>
    </source>
</evidence>
<evidence type="ECO:0000256" key="13">
    <source>
        <dbReference type="ARBA" id="ARBA00023018"/>
    </source>
</evidence>
<dbReference type="PANTHER" id="PTHR21559:SF21">
    <property type="entry name" value="DYSTROGLYCAN 1"/>
    <property type="match status" value="1"/>
</dbReference>
<feature type="region of interest" description="Disordered" evidence="25">
    <location>
        <begin position="36"/>
        <end position="63"/>
    </location>
</feature>
<dbReference type="Gene3D" id="3.30.70.1040">
    <property type="entry name" value="Dystroglycan, domain 2"/>
    <property type="match status" value="1"/>
</dbReference>
<keyword evidence="17" id="KW-0539">Nucleus</keyword>
<evidence type="ECO:0000256" key="18">
    <source>
        <dbReference type="ARBA" id="ARBA00023257"/>
    </source>
</evidence>
<dbReference type="AlphaFoldDB" id="A0A7M7QW62"/>
<evidence type="ECO:0000259" key="28">
    <source>
        <dbReference type="PROSITE" id="PS51699"/>
    </source>
</evidence>
<feature type="compositionally biased region" description="Low complexity" evidence="25">
    <location>
        <begin position="223"/>
        <end position="232"/>
    </location>
</feature>
<dbReference type="InterPro" id="IPR008465">
    <property type="entry name" value="DAG1_C"/>
</dbReference>
<dbReference type="GO" id="GO:0005509">
    <property type="term" value="F:calcium ion binding"/>
    <property type="evidence" value="ECO:0007669"/>
    <property type="project" value="InterPro"/>
</dbReference>
<organism evidence="29 30">
    <name type="scientific">Nasonia vitripennis</name>
    <name type="common">Parasitic wasp</name>
    <dbReference type="NCBI Taxonomy" id="7425"/>
    <lineage>
        <taxon>Eukaryota</taxon>
        <taxon>Metazoa</taxon>
        <taxon>Ecdysozoa</taxon>
        <taxon>Arthropoda</taxon>
        <taxon>Hexapoda</taxon>
        <taxon>Insecta</taxon>
        <taxon>Pterygota</taxon>
        <taxon>Neoptera</taxon>
        <taxon>Endopterygota</taxon>
        <taxon>Hymenoptera</taxon>
        <taxon>Apocrita</taxon>
        <taxon>Proctotrupomorpha</taxon>
        <taxon>Chalcidoidea</taxon>
        <taxon>Pteromalidae</taxon>
        <taxon>Pteromalinae</taxon>
        <taxon>Nasonia</taxon>
    </lineage>
</organism>
<evidence type="ECO:0000256" key="9">
    <source>
        <dbReference type="ARBA" id="ARBA00022553"/>
    </source>
</evidence>
<dbReference type="GO" id="GO:0002009">
    <property type="term" value="P:morphogenesis of an epithelium"/>
    <property type="evidence" value="ECO:0007669"/>
    <property type="project" value="TreeGrafter"/>
</dbReference>
<feature type="compositionally biased region" description="Low complexity" evidence="25">
    <location>
        <begin position="469"/>
        <end position="538"/>
    </location>
</feature>
<feature type="region of interest" description="Disordered" evidence="25">
    <location>
        <begin position="218"/>
        <end position="242"/>
    </location>
</feature>
<evidence type="ECO:0000256" key="1">
    <source>
        <dbReference type="ARBA" id="ARBA00004135"/>
    </source>
</evidence>
<keyword evidence="16" id="KW-0206">Cytoskeleton</keyword>
<dbReference type="EnsemblMetazoa" id="XM_008213029">
    <property type="protein sequence ID" value="XP_008211251"/>
    <property type="gene ID" value="LOC100116437"/>
</dbReference>
<dbReference type="InterPro" id="IPR006644">
    <property type="entry name" value="Cadg"/>
</dbReference>
<protein>
    <recommendedName>
        <fullName evidence="21">Dystroglycan 1</fullName>
    </recommendedName>
    <alternativeName>
        <fullName evidence="23">Dystroglycan</fullName>
    </alternativeName>
    <alternativeName>
        <fullName evidence="22">Dystrophin-associated glycoprotein 1</fullName>
    </alternativeName>
</protein>
<dbReference type="GeneID" id="100116437"/>
<evidence type="ECO:0000256" key="12">
    <source>
        <dbReference type="ARBA" id="ARBA00022989"/>
    </source>
</evidence>
<evidence type="ECO:0000256" key="19">
    <source>
        <dbReference type="ARBA" id="ARBA00023567"/>
    </source>
</evidence>
<dbReference type="InterPro" id="IPR013783">
    <property type="entry name" value="Ig-like_fold"/>
</dbReference>
<feature type="compositionally biased region" description="Pro residues" evidence="25">
    <location>
        <begin position="1154"/>
        <end position="1168"/>
    </location>
</feature>
<proteinExistence type="predicted"/>
<dbReference type="EnsemblMetazoa" id="XM_032599664">
    <property type="protein sequence ID" value="XP_032455555"/>
    <property type="gene ID" value="LOC100116437"/>
</dbReference>
<keyword evidence="9" id="KW-0597">Phosphoprotein</keyword>
<evidence type="ECO:0000256" key="16">
    <source>
        <dbReference type="ARBA" id="ARBA00023212"/>
    </source>
</evidence>
<sequence length="1168" mass="131106">MKKLRVAALLLLLLPLSLSLSQQEDDLVFDDVGDEASTLEPERSKEQQQQHTPANAKPKKSQRVEKLLGMPDAIANVGHVFKLHVPKQAFAGNIDYYEARGSNGKGLPHWLRWDEPASALYGVPARKDVGRHRVSVKAFGKHGDVAQDWFIIHVVPEKREHYSHKDGKKRCTEDQDRTMLTILIDARYENLKPSAKVRALENLAGFFGLHPSSISIQPEVKESSSSASSVLSGPGNVGRRREKHSTLVQWQVGCDGHFWPHQIDTIKQIPEQARDGTLSEVMELPVYQWRVRADSTDFARNRRDAAAGSGDGLLPDEEDDDEEDDDQYDDYEDEYDSNSEGITETPQEPKQKPVFIPSGTGDNDGHPHRHRHGYGSVANIGPSINTEDEEDYIWRNSDVNNSIFNATPSTTSTTTTTTPSYPEASVPVKESSSPSSTTSFPTNSWNDTDTDKIFEESDPYDTMHVPVYSSTPSTTTSTTTEEPTATTPEPSSTTTITTTTTTEAPTTPSTTTSTTTTTTTPAPTTSTTQSTTTTSTTTERIEYGMRNNPPRVQRRLKKIPITQGKPLSYMIPEETFRDDEDGNTRQLRLRIYEKDAPLKSSYWLQFNEETQEIYGLPLEDQYGTYPFEVVAMDSQGLTTSATLDISVQQHKQIRAVNHEFHVYLKIEKRSEFPTNVDWELKVMRSLAELYGDEDLSYITVRSIDIDGDQAIYTWTNDSLARSNICPQDEINRLYSILVADDKTEEPSEGLMHVLGPEIRPKRVVYQGLQQCQQIKETQVNKYPVPRNQIDQLNATVGQLFVYKVPKDTFFDEEDGDTGSMKATLLTANRSEIPASDWLQFDSSNQEFYGVPLQQDIGRKTYQLVVKDREGLEATDSLVAEVHPSPNMRHVVEISMILNMGYDTFGKSAQKKREFIQKLQRLYGDKNTSAISLLHINGNRDTTTVTWSNLTLPTNECPSQEIDQLRGVLGKDNNLSEELIREFNSENQPEFAVIQLTVKSTGACREAGMIPPDQPPVDDSTSVGASHDDHFFTIILPTIIIAALILLAAIIACILYKRKRSGKMSVSEKDDERQSFRSKGIPVIFQDELDEKPDPGNKSPIILKEEKPPLPPPEYQRAEDGADIPMLSKENSEEPYQPPPPFATNRDSNRQNRPKPTPTYRKPPPYVPP</sequence>
<evidence type="ECO:0000256" key="14">
    <source>
        <dbReference type="ARBA" id="ARBA00023157"/>
    </source>
</evidence>
<evidence type="ECO:0000256" key="21">
    <source>
        <dbReference type="ARBA" id="ARBA00026224"/>
    </source>
</evidence>
<evidence type="ECO:0000256" key="11">
    <source>
        <dbReference type="ARBA" id="ARBA00022729"/>
    </source>
</evidence>
<keyword evidence="12 26" id="KW-1133">Transmembrane helix</keyword>
<dbReference type="Pfam" id="PF18424">
    <property type="entry name" value="a_DG1_N2"/>
    <property type="match status" value="1"/>
</dbReference>
<dbReference type="GO" id="GO:0042383">
    <property type="term" value="C:sarcolemma"/>
    <property type="evidence" value="ECO:0007669"/>
    <property type="project" value="UniProtKB-SubCell"/>
</dbReference>
<dbReference type="SMR" id="A0A7M7QW62"/>
<feature type="transmembrane region" description="Helical" evidence="26">
    <location>
        <begin position="1030"/>
        <end position="1055"/>
    </location>
</feature>
<keyword evidence="30" id="KW-1185">Reference proteome</keyword>
<evidence type="ECO:0000256" key="4">
    <source>
        <dbReference type="ARBA" id="ARBA00004251"/>
    </source>
</evidence>
<dbReference type="Gene3D" id="2.60.40.10">
    <property type="entry name" value="Immunoglobulins"/>
    <property type="match status" value="3"/>
</dbReference>
<comment type="function">
    <text evidence="20">Transmembrane protein that plays important roles in connecting the extracellular matrix to the cytoskeleton. Acts as a cell adhesion receptor in both muscle and non-muscle tissues. Receptor for both DMD and UTRN and, through these interactions, scaffolds axin to the cytoskeleton. Also functions in cell adhesion-mediated signaling and implicated in cell polarity.</text>
</comment>
<dbReference type="OrthoDB" id="5990676at2759"/>
<feature type="compositionally biased region" description="Low complexity" evidence="25">
    <location>
        <begin position="407"/>
        <end position="420"/>
    </location>
</feature>
<dbReference type="InterPro" id="IPR015919">
    <property type="entry name" value="Cadherin-like_sf"/>
</dbReference>
<keyword evidence="15" id="KW-0325">Glycoprotein</keyword>
<dbReference type="InterPro" id="IPR041631">
    <property type="entry name" value="Alpha_DG1_N2"/>
</dbReference>
<dbReference type="PROSITE" id="PS51699">
    <property type="entry name" value="SEA_DG"/>
    <property type="match status" value="2"/>
</dbReference>
<dbReference type="RefSeq" id="XP_008211251.1">
    <property type="nucleotide sequence ID" value="XM_008213029.4"/>
</dbReference>
<keyword evidence="7" id="KW-0963">Cytoplasm</keyword>
<keyword evidence="14" id="KW-1015">Disulfide bond</keyword>
<evidence type="ECO:0000256" key="3">
    <source>
        <dbReference type="ARBA" id="ARBA00004245"/>
    </source>
</evidence>
<feature type="chain" id="PRO_5033914910" description="Dystroglycan 1" evidence="27">
    <location>
        <begin position="20"/>
        <end position="1168"/>
    </location>
</feature>
<dbReference type="Pfam" id="PF05345">
    <property type="entry name" value="He_PIG"/>
    <property type="match status" value="2"/>
</dbReference>
<evidence type="ECO:0000256" key="17">
    <source>
        <dbReference type="ARBA" id="ARBA00023242"/>
    </source>
</evidence>
<keyword evidence="10 26" id="KW-0812">Transmembrane</keyword>
<keyword evidence="6" id="KW-1003">Cell membrane</keyword>
<dbReference type="SUPFAM" id="SSF49313">
    <property type="entry name" value="Cadherin-like"/>
    <property type="match status" value="3"/>
</dbReference>
<evidence type="ECO:0000313" key="29">
    <source>
        <dbReference type="EnsemblMetazoa" id="XP_032455555"/>
    </source>
</evidence>
<keyword evidence="18" id="KW-0628">Postsynaptic cell membrane</keyword>
<dbReference type="GO" id="GO:0005576">
    <property type="term" value="C:extracellular region"/>
    <property type="evidence" value="ECO:0007669"/>
    <property type="project" value="UniProtKB-SubCell"/>
</dbReference>
<evidence type="ECO:0000256" key="6">
    <source>
        <dbReference type="ARBA" id="ARBA00022475"/>
    </source>
</evidence>
<dbReference type="GO" id="GO:0045211">
    <property type="term" value="C:postsynaptic membrane"/>
    <property type="evidence" value="ECO:0007669"/>
    <property type="project" value="UniProtKB-SubCell"/>
</dbReference>
<dbReference type="GO" id="GO:0007411">
    <property type="term" value="P:axon guidance"/>
    <property type="evidence" value="ECO:0007669"/>
    <property type="project" value="TreeGrafter"/>
</dbReference>
<dbReference type="SMART" id="SM00736">
    <property type="entry name" value="CADG"/>
    <property type="match status" value="3"/>
</dbReference>
<dbReference type="Pfam" id="PF05454">
    <property type="entry name" value="DAG1"/>
    <property type="match status" value="2"/>
</dbReference>
<feature type="compositionally biased region" description="Acidic residues" evidence="25">
    <location>
        <begin position="314"/>
        <end position="337"/>
    </location>
</feature>
<evidence type="ECO:0000256" key="25">
    <source>
        <dbReference type="SAM" id="MobiDB-lite"/>
    </source>
</evidence>
<keyword evidence="8" id="KW-0964">Secreted</keyword>
<dbReference type="RefSeq" id="XP_032455555.1">
    <property type="nucleotide sequence ID" value="XM_032599664.1"/>
</dbReference>
<comment type="function">
    <text evidence="19">The dystroglycan complex is involved in a number of processes including laminin and basement membrane assembly, sarcolemmal stability, cell survival, peripheral nerve myelination, nodal structure, cell migration, and epithelial polarization.</text>
</comment>
<feature type="signal peptide" evidence="27">
    <location>
        <begin position="1"/>
        <end position="19"/>
    </location>
</feature>
<feature type="domain" description="Peptidase S72" evidence="28">
    <location>
        <begin position="655"/>
        <end position="770"/>
    </location>
</feature>
<evidence type="ECO:0000256" key="2">
    <source>
        <dbReference type="ARBA" id="ARBA00004239"/>
    </source>
</evidence>
<dbReference type="GO" id="GO:0021675">
    <property type="term" value="P:nerve development"/>
    <property type="evidence" value="ECO:0007669"/>
    <property type="project" value="TreeGrafter"/>
</dbReference>
<accession>A0A7M7QW62</accession>
<reference evidence="29" key="1">
    <citation type="submission" date="2021-01" db="UniProtKB">
        <authorList>
            <consortium name="EnsemblMetazoa"/>
        </authorList>
    </citation>
    <scope>IDENTIFICATION</scope>
</reference>
<dbReference type="CDD" id="cd11303">
    <property type="entry name" value="Dystroglycan_repeat"/>
    <property type="match status" value="2"/>
</dbReference>
<dbReference type="GO" id="GO:0005654">
    <property type="term" value="C:nucleoplasm"/>
    <property type="evidence" value="ECO:0007669"/>
    <property type="project" value="UniProtKB-SubCell"/>
</dbReference>
<name>A0A7M7QW62_NASVI</name>
<feature type="region of interest" description="Disordered" evidence="25">
    <location>
        <begin position="404"/>
        <end position="541"/>
    </location>
</feature>
<dbReference type="GO" id="GO:0043236">
    <property type="term" value="F:laminin binding"/>
    <property type="evidence" value="ECO:0007669"/>
    <property type="project" value="TreeGrafter"/>
</dbReference>
<keyword evidence="26" id="KW-0472">Membrane</keyword>
<feature type="compositionally biased region" description="Basic and acidic residues" evidence="25">
    <location>
        <begin position="1065"/>
        <end position="1074"/>
    </location>
</feature>
<evidence type="ECO:0000256" key="24">
    <source>
        <dbReference type="ARBA" id="ARBA00034100"/>
    </source>
</evidence>
<evidence type="ECO:0000256" key="27">
    <source>
        <dbReference type="SAM" id="SignalP"/>
    </source>
</evidence>
<feature type="compositionally biased region" description="Polar residues" evidence="25">
    <location>
        <begin position="338"/>
        <end position="348"/>
    </location>
</feature>
<evidence type="ECO:0000313" key="30">
    <source>
        <dbReference type="Proteomes" id="UP000002358"/>
    </source>
</evidence>
<dbReference type="PANTHER" id="PTHR21559">
    <property type="entry name" value="DYSTROGLYCAN-RELATED"/>
    <property type="match status" value="1"/>
</dbReference>
<keyword evidence="13" id="KW-0770">Synapse</keyword>
<evidence type="ECO:0000256" key="10">
    <source>
        <dbReference type="ARBA" id="ARBA00022692"/>
    </source>
</evidence>
<dbReference type="InterPro" id="IPR027468">
    <property type="entry name" value="Alpha-dystroglycan_domain_2"/>
</dbReference>
<dbReference type="Proteomes" id="UP000002358">
    <property type="component" value="Chromosome 4"/>
</dbReference>
<evidence type="ECO:0000256" key="20">
    <source>
        <dbReference type="ARBA" id="ARBA00024991"/>
    </source>
</evidence>
<feature type="compositionally biased region" description="Low complexity" evidence="25">
    <location>
        <begin position="431"/>
        <end position="444"/>
    </location>
</feature>
<evidence type="ECO:0000256" key="23">
    <source>
        <dbReference type="ARBA" id="ARBA00031034"/>
    </source>
</evidence>
<keyword evidence="11 27" id="KW-0732">Signal</keyword>
<evidence type="ECO:0000256" key="26">
    <source>
        <dbReference type="SAM" id="Phobius"/>
    </source>
</evidence>
<dbReference type="GO" id="GO:0005856">
    <property type="term" value="C:cytoskeleton"/>
    <property type="evidence" value="ECO:0007669"/>
    <property type="project" value="UniProtKB-SubCell"/>
</dbReference>
<evidence type="ECO:0000256" key="15">
    <source>
        <dbReference type="ARBA" id="ARBA00023180"/>
    </source>
</evidence>
<dbReference type="SUPFAM" id="SSF111006">
    <property type="entry name" value="Dystroglycan, domain 2"/>
    <property type="match status" value="1"/>
</dbReference>
<comment type="subcellular location">
    <subcellularLocation>
        <location evidence="1">Cell membrane</location>
        <location evidence="1">Sarcolemma</location>
    </subcellularLocation>
    <subcellularLocation>
        <location evidence="4">Cell membrane</location>
        <topology evidence="4">Single-pass type I membrane protein</topology>
    </subcellularLocation>
    <subcellularLocation>
        <location evidence="3">Cytoplasm</location>
        <location evidence="3">Cytoskeleton</location>
    </subcellularLocation>
    <subcellularLocation>
        <location evidence="5">Nucleus</location>
        <location evidence="5">Nucleoplasm</location>
    </subcellularLocation>
    <subcellularLocation>
        <location evidence="24">Postsynaptic cell membrane</location>
    </subcellularLocation>
    <subcellularLocation>
        <location evidence="2">Secreted</location>
        <location evidence="2">Extracellular space</location>
    </subcellularLocation>
</comment>
<feature type="domain" description="Peptidase S72" evidence="28">
    <location>
        <begin position="884"/>
        <end position="1002"/>
    </location>
</feature>
<dbReference type="InterPro" id="IPR030398">
    <property type="entry name" value="SEA_DG_dom"/>
</dbReference>
<evidence type="ECO:0000256" key="7">
    <source>
        <dbReference type="ARBA" id="ARBA00022490"/>
    </source>
</evidence>
<dbReference type="GO" id="GO:0016011">
    <property type="term" value="C:dystroglycan complex"/>
    <property type="evidence" value="ECO:0007669"/>
    <property type="project" value="TreeGrafter"/>
</dbReference>
<feature type="region of interest" description="Disordered" evidence="25">
    <location>
        <begin position="302"/>
        <end position="383"/>
    </location>
</feature>
<evidence type="ECO:0000256" key="22">
    <source>
        <dbReference type="ARBA" id="ARBA00030092"/>
    </source>
</evidence>
<feature type="region of interest" description="Disordered" evidence="25">
    <location>
        <begin position="1062"/>
        <end position="1168"/>
    </location>
</feature>